<dbReference type="GeneID" id="40726532"/>
<name>A0A4U7KRA6_9BASI</name>
<organism evidence="5 6">
    <name type="scientific">Sporisorium graminicola</name>
    <dbReference type="NCBI Taxonomy" id="280036"/>
    <lineage>
        <taxon>Eukaryota</taxon>
        <taxon>Fungi</taxon>
        <taxon>Dikarya</taxon>
        <taxon>Basidiomycota</taxon>
        <taxon>Ustilaginomycotina</taxon>
        <taxon>Ustilaginomycetes</taxon>
        <taxon>Ustilaginales</taxon>
        <taxon>Ustilaginaceae</taxon>
        <taxon>Sporisorium</taxon>
    </lineage>
</organism>
<dbReference type="OrthoDB" id="1898221at2759"/>
<evidence type="ECO:0000256" key="2">
    <source>
        <dbReference type="ARBA" id="ARBA00022598"/>
    </source>
</evidence>
<evidence type="ECO:0000259" key="3">
    <source>
        <dbReference type="Pfam" id="PF00501"/>
    </source>
</evidence>
<protein>
    <recommendedName>
        <fullName evidence="7">AMP-dependent synthetase/ligase domain-containing protein</fullName>
    </recommendedName>
</protein>
<dbReference type="InterPro" id="IPR000873">
    <property type="entry name" value="AMP-dep_synth/lig_dom"/>
</dbReference>
<dbReference type="Pfam" id="PF00501">
    <property type="entry name" value="AMP-binding"/>
    <property type="match status" value="1"/>
</dbReference>
<evidence type="ECO:0000313" key="5">
    <source>
        <dbReference type="EMBL" id="TKY86960.1"/>
    </source>
</evidence>
<dbReference type="KEGG" id="sgra:EX895_003637"/>
<keyword evidence="6" id="KW-1185">Reference proteome</keyword>
<dbReference type="Pfam" id="PF13193">
    <property type="entry name" value="AMP-binding_C"/>
    <property type="match status" value="1"/>
</dbReference>
<reference evidence="5 6" key="1">
    <citation type="submission" date="2019-05" db="EMBL/GenBank/DDBJ databases">
        <title>Sporisorium graminicola CBS 10092 draft sequencing and annotation.</title>
        <authorList>
            <person name="Solano-Gonzalez S."/>
            <person name="Caddick M.X."/>
            <person name="Darby A."/>
        </authorList>
    </citation>
    <scope>NUCLEOTIDE SEQUENCE [LARGE SCALE GENOMIC DNA]</scope>
    <source>
        <strain evidence="5 6">CBS 10092</strain>
    </source>
</reference>
<evidence type="ECO:0000313" key="6">
    <source>
        <dbReference type="Proteomes" id="UP000306050"/>
    </source>
</evidence>
<feature type="domain" description="AMP-binding enzyme C-terminal" evidence="4">
    <location>
        <begin position="465"/>
        <end position="553"/>
    </location>
</feature>
<dbReference type="InterPro" id="IPR045851">
    <property type="entry name" value="AMP-bd_C_sf"/>
</dbReference>
<dbReference type="PANTHER" id="PTHR24096:SF149">
    <property type="entry name" value="AMP-BINDING DOMAIN-CONTAINING PROTEIN-RELATED"/>
    <property type="match status" value="1"/>
</dbReference>
<comment type="similarity">
    <text evidence="1">Belongs to the ATP-dependent AMP-binding enzyme family.</text>
</comment>
<dbReference type="RefSeq" id="XP_029738945.1">
    <property type="nucleotide sequence ID" value="XM_029884235.1"/>
</dbReference>
<dbReference type="SUPFAM" id="SSF56801">
    <property type="entry name" value="Acetyl-CoA synthetase-like"/>
    <property type="match status" value="1"/>
</dbReference>
<evidence type="ECO:0000259" key="4">
    <source>
        <dbReference type="Pfam" id="PF13193"/>
    </source>
</evidence>
<dbReference type="InterPro" id="IPR025110">
    <property type="entry name" value="AMP-bd_C"/>
</dbReference>
<proteinExistence type="inferred from homology"/>
<accession>A0A4U7KRA6</accession>
<dbReference type="GO" id="GO:0016405">
    <property type="term" value="F:CoA-ligase activity"/>
    <property type="evidence" value="ECO:0007669"/>
    <property type="project" value="TreeGrafter"/>
</dbReference>
<dbReference type="Gene3D" id="3.30.300.30">
    <property type="match status" value="1"/>
</dbReference>
<comment type="caution">
    <text evidence="5">The sequence shown here is derived from an EMBL/GenBank/DDBJ whole genome shotgun (WGS) entry which is preliminary data.</text>
</comment>
<evidence type="ECO:0000256" key="1">
    <source>
        <dbReference type="ARBA" id="ARBA00006432"/>
    </source>
</evidence>
<dbReference type="AlphaFoldDB" id="A0A4U7KRA6"/>
<feature type="domain" description="AMP-dependent synthetase/ligase" evidence="3">
    <location>
        <begin position="54"/>
        <end position="413"/>
    </location>
</feature>
<keyword evidence="2" id="KW-0436">Ligase</keyword>
<dbReference type="EMBL" id="SRRM01000014">
    <property type="protein sequence ID" value="TKY86960.1"/>
    <property type="molecule type" value="Genomic_DNA"/>
</dbReference>
<dbReference type="InterPro" id="IPR042099">
    <property type="entry name" value="ANL_N_sf"/>
</dbReference>
<dbReference type="Gene3D" id="3.40.50.12780">
    <property type="entry name" value="N-terminal domain of ligase-like"/>
    <property type="match status" value="1"/>
</dbReference>
<dbReference type="PANTHER" id="PTHR24096">
    <property type="entry name" value="LONG-CHAIN-FATTY-ACID--COA LIGASE"/>
    <property type="match status" value="1"/>
</dbReference>
<sequence>MTLPSTESSIPLGPYTIYDPSTGIYASRLPPPQIPSESIYQFCMGSVSFDDPTPAITDCSTGRSISYGELKLRAQRFGLGLITKAKLKPGDTIMVALHSSIEFAVTVMAAQFAGLRVALANPDYARKELQHVYRLVKPKKVVIHSSYLGRAAAANIKTFTVVLTDTKLGRGGVLSVGELLADEVPAKEAQPFVPDDLNTTAYLPSSSGTTGLPKAVQISHFNVVSMLSMNLNTPGFIPDGLTPSGIRMLSFLPFFHAYGLNGQLHLILRMRGQLFILRPFAADTVCKALATHRINMFNCVPPALTKLSKHAGTDRSAFATVKRIRCGAAPLDAETEARFSALTGVEVKQGWGMTELTLAGLDPSSGSQTPGSVGCLIPSTLARVVDVSSGLPVTPGQRGELLIKGHQVFSGYLSNAEETKAAFTPDGFFRTGDVVVVDAHTGEFSIVDRLKELIKYQGFQVAPAELEGILITHPSIAAAAVVGRYDKSTATELPCAFVELSASASSKIGKHKAASDELAREIDQFVRSKVSHHKYLRGGIYLVDKVPVSASGKILRKQVRAMLESLQPQPALPHAKL</sequence>
<dbReference type="Proteomes" id="UP000306050">
    <property type="component" value="Chromosome SGRAM_22"/>
</dbReference>
<evidence type="ECO:0008006" key="7">
    <source>
        <dbReference type="Google" id="ProtNLM"/>
    </source>
</evidence>
<gene>
    <name evidence="5" type="ORF">EX895_003637</name>
</gene>